<dbReference type="Pfam" id="PF13912">
    <property type="entry name" value="zf-C2H2_6"/>
    <property type="match status" value="1"/>
</dbReference>
<keyword evidence="1" id="KW-0863">Zinc-finger</keyword>
<reference evidence="4" key="2">
    <citation type="journal article" date="2017" name="Sci. Adv.">
        <title>A tail of two voltages: Proteomic comparison of the three electric organs of the electric eel.</title>
        <authorList>
            <person name="Traeger L.L."/>
            <person name="Sabat G."/>
            <person name="Barrett-Wilt G.A."/>
            <person name="Wells G.B."/>
            <person name="Sussman M.R."/>
        </authorList>
    </citation>
    <scope>NUCLEOTIDE SEQUENCE [LARGE SCALE GENOMIC DNA]</scope>
</reference>
<gene>
    <name evidence="3" type="primary">42sp43</name>
</gene>
<dbReference type="SMART" id="SM00355">
    <property type="entry name" value="ZnF_C2H2"/>
    <property type="match status" value="9"/>
</dbReference>
<feature type="domain" description="C2H2-type" evidence="2">
    <location>
        <begin position="49"/>
        <end position="69"/>
    </location>
</feature>
<feature type="domain" description="C2H2-type" evidence="2">
    <location>
        <begin position="253"/>
        <end position="282"/>
    </location>
</feature>
<dbReference type="Ensembl" id="ENSEEET00000036215.2">
    <property type="protein sequence ID" value="ENSEEEP00000035793.2"/>
    <property type="gene ID" value="ENSEEEG00000017040.2"/>
</dbReference>
<reference evidence="3" key="4">
    <citation type="submission" date="2025-08" db="UniProtKB">
        <authorList>
            <consortium name="Ensembl"/>
        </authorList>
    </citation>
    <scope>IDENTIFICATION</scope>
</reference>
<organism evidence="3 4">
    <name type="scientific">Electrophorus electricus</name>
    <name type="common">Electric eel</name>
    <name type="synonym">Gymnotus electricus</name>
    <dbReference type="NCBI Taxonomy" id="8005"/>
    <lineage>
        <taxon>Eukaryota</taxon>
        <taxon>Metazoa</taxon>
        <taxon>Chordata</taxon>
        <taxon>Craniata</taxon>
        <taxon>Vertebrata</taxon>
        <taxon>Euteleostomi</taxon>
        <taxon>Actinopterygii</taxon>
        <taxon>Neopterygii</taxon>
        <taxon>Teleostei</taxon>
        <taxon>Ostariophysi</taxon>
        <taxon>Gymnotiformes</taxon>
        <taxon>Gymnotoidei</taxon>
        <taxon>Gymnotidae</taxon>
        <taxon>Electrophorus</taxon>
    </lineage>
</organism>
<dbReference type="PROSITE" id="PS00028">
    <property type="entry name" value="ZINC_FINGER_C2H2_1"/>
    <property type="match status" value="6"/>
</dbReference>
<feature type="domain" description="C2H2-type" evidence="2">
    <location>
        <begin position="108"/>
        <end position="137"/>
    </location>
</feature>
<dbReference type="SUPFAM" id="SSF57667">
    <property type="entry name" value="beta-beta-alpha zinc fingers"/>
    <property type="match status" value="4"/>
</dbReference>
<reference evidence="4" key="1">
    <citation type="journal article" date="2014" name="Science">
        <title>Nonhuman genetics. Genomic basis for the convergent evolution of electric organs.</title>
        <authorList>
            <person name="Gallant J.R."/>
            <person name="Traeger L.L."/>
            <person name="Volkening J.D."/>
            <person name="Moffett H."/>
            <person name="Chen P.H."/>
            <person name="Novina C.D."/>
            <person name="Phillips G.N.Jr."/>
            <person name="Anand R."/>
            <person name="Wells G.B."/>
            <person name="Pinch M."/>
            <person name="Guth R."/>
            <person name="Unguez G.A."/>
            <person name="Albert J.S."/>
            <person name="Zakon H.H."/>
            <person name="Samanta M.P."/>
            <person name="Sussman M.R."/>
        </authorList>
    </citation>
    <scope>NUCLEOTIDE SEQUENCE [LARGE SCALE GENOMIC DNA]</scope>
</reference>
<dbReference type="PANTHER" id="PTHR46179">
    <property type="entry name" value="ZINC FINGER PROTEIN"/>
    <property type="match status" value="1"/>
</dbReference>
<evidence type="ECO:0000313" key="3">
    <source>
        <dbReference type="Ensembl" id="ENSEEEP00000035793.2"/>
    </source>
</evidence>
<dbReference type="GO" id="GO:0008270">
    <property type="term" value="F:zinc ion binding"/>
    <property type="evidence" value="ECO:0007669"/>
    <property type="project" value="UniProtKB-KW"/>
</dbReference>
<dbReference type="PROSITE" id="PS50157">
    <property type="entry name" value="ZINC_FINGER_C2H2_2"/>
    <property type="match status" value="7"/>
</dbReference>
<dbReference type="InterPro" id="IPR036236">
    <property type="entry name" value="Znf_C2H2_sf"/>
</dbReference>
<protein>
    <recommendedName>
        <fullName evidence="2">C2H2-type domain-containing protein</fullName>
    </recommendedName>
</protein>
<keyword evidence="1" id="KW-0862">Zinc</keyword>
<dbReference type="Gene3D" id="3.30.160.60">
    <property type="entry name" value="Classic Zinc Finger"/>
    <property type="match status" value="5"/>
</dbReference>
<feature type="domain" description="C2H2-type" evidence="2">
    <location>
        <begin position="193"/>
        <end position="220"/>
    </location>
</feature>
<dbReference type="Pfam" id="PF00096">
    <property type="entry name" value="zf-C2H2"/>
    <property type="match status" value="1"/>
</dbReference>
<keyword evidence="1" id="KW-0479">Metal-binding</keyword>
<dbReference type="PANTHER" id="PTHR46179:SF28">
    <property type="entry name" value="SI:DKEY-208K4.2 PROTEIN"/>
    <property type="match status" value="1"/>
</dbReference>
<name>A0A4W4GHF2_ELEEL</name>
<evidence type="ECO:0000313" key="4">
    <source>
        <dbReference type="Proteomes" id="UP000314983"/>
    </source>
</evidence>
<feature type="domain" description="C2H2-type" evidence="2">
    <location>
        <begin position="19"/>
        <end position="48"/>
    </location>
</feature>
<dbReference type="GeneTree" id="ENSGT00940000165750"/>
<proteinExistence type="predicted"/>
<accession>A0A4W4GHF2</accession>
<feature type="domain" description="C2H2-type" evidence="2">
    <location>
        <begin position="76"/>
        <end position="106"/>
    </location>
</feature>
<reference evidence="3" key="5">
    <citation type="submission" date="2025-09" db="UniProtKB">
        <authorList>
            <consortium name="Ensembl"/>
        </authorList>
    </citation>
    <scope>IDENTIFICATION</scope>
</reference>
<evidence type="ECO:0000256" key="1">
    <source>
        <dbReference type="PROSITE-ProRule" id="PRU00042"/>
    </source>
</evidence>
<dbReference type="InterPro" id="IPR013087">
    <property type="entry name" value="Znf_C2H2_type"/>
</dbReference>
<dbReference type="Proteomes" id="UP000314983">
    <property type="component" value="Chromosome 8"/>
</dbReference>
<evidence type="ECO:0000259" key="2">
    <source>
        <dbReference type="PROSITE" id="PS50157"/>
    </source>
</evidence>
<dbReference type="InterPro" id="IPR051061">
    <property type="entry name" value="Zinc_finger_trans_reg"/>
</dbReference>
<dbReference type="GO" id="GO:0005634">
    <property type="term" value="C:nucleus"/>
    <property type="evidence" value="ECO:0007669"/>
    <property type="project" value="TreeGrafter"/>
</dbReference>
<feature type="domain" description="C2H2-type" evidence="2">
    <location>
        <begin position="138"/>
        <end position="164"/>
    </location>
</feature>
<keyword evidence="4" id="KW-1185">Reference proteome</keyword>
<dbReference type="AlphaFoldDB" id="A0A4W4GHF2"/>
<sequence length="361" mass="42039">MKRTARFGKVDAIPRLQLFKCVHATCGATFTRQWRLKEHETVHTGERPHKCPVEGCGRQFSRKSHLSRHAIAWRIDACNVTNCAKMFFNADNMKRHVRYAHGEKDKYFKCTFQNCQVTFRKRRMLKLHLAGHGVSKGFRCSKPTCGMTFDTHVARKAHEKTHAGYCCPHTECQVVEHTWGKLQKHKAKHPASFSCTVCKKSFGKRDSLRRHKRSHALQKPVLLCPNKGCQAYFSTTFNLEHHIRKVHLQLLSHVCSFPGCTKAFAMRQSLVRHLLHHDPDASKLKQHKRSSKGWQKRLEGRRRGPLVEEDLRRLFALRMRISRKAKVEANLSSLFNERKIPHHVDPEVNLRDLFSIKHVRK</sequence>
<reference evidence="3" key="3">
    <citation type="submission" date="2020-05" db="EMBL/GenBank/DDBJ databases">
        <title>Electrophorus electricus (electric eel) genome, fEleEle1, primary haplotype.</title>
        <authorList>
            <person name="Myers G."/>
            <person name="Meyer A."/>
            <person name="Fedrigo O."/>
            <person name="Formenti G."/>
            <person name="Rhie A."/>
            <person name="Tracey A."/>
            <person name="Sims Y."/>
            <person name="Jarvis E.D."/>
        </authorList>
    </citation>
    <scope>NUCLEOTIDE SEQUENCE [LARGE SCALE GENOMIC DNA]</scope>
</reference>